<dbReference type="InterPro" id="IPR008979">
    <property type="entry name" value="Galactose-bd-like_sf"/>
</dbReference>
<dbReference type="PANTHER" id="PTHR42732">
    <property type="entry name" value="BETA-GALACTOSIDASE"/>
    <property type="match status" value="1"/>
</dbReference>
<sequence length="183" mass="21567">MWQRDGGELVNYYGVAWYDRTFQVQDRDRKKRQFLHFDAVDYMTRVWVNGSYVGEREGGFTPFEFDITEYLSDQDQQTVTVREYDPQDNSDIPIGKHGSWYTRVSGIWQDVFIEERPAVFVEHAWITPDIDKCSISVKYRINSNTHAILGKGKLSYSVKHHLGEATVYEAWFFLMCAQHGRYL</sequence>
<name>A0ABX0JI12_9BACL</name>
<dbReference type="SUPFAM" id="SSF49785">
    <property type="entry name" value="Galactose-binding domain-like"/>
    <property type="match status" value="1"/>
</dbReference>
<proteinExistence type="inferred from homology"/>
<evidence type="ECO:0000259" key="2">
    <source>
        <dbReference type="Pfam" id="PF02837"/>
    </source>
</evidence>
<reference evidence="3" key="1">
    <citation type="submission" date="2020-03" db="EMBL/GenBank/DDBJ databases">
        <title>Draft sequencing of Paenibacilllus sp. S3N08.</title>
        <authorList>
            <person name="Kim D.-U."/>
        </authorList>
    </citation>
    <scope>NUCLEOTIDE SEQUENCE</scope>
    <source>
        <strain evidence="3">S3N08</strain>
    </source>
</reference>
<dbReference type="InterPro" id="IPR051913">
    <property type="entry name" value="GH2_Domain-Containing"/>
</dbReference>
<accession>A0ABX0JI12</accession>
<dbReference type="Gene3D" id="2.60.120.260">
    <property type="entry name" value="Galactose-binding domain-like"/>
    <property type="match status" value="1"/>
</dbReference>
<dbReference type="Pfam" id="PF02837">
    <property type="entry name" value="Glyco_hydro_2_N"/>
    <property type="match status" value="1"/>
</dbReference>
<gene>
    <name evidence="3" type="ORF">G9U52_35185</name>
</gene>
<evidence type="ECO:0000313" key="3">
    <source>
        <dbReference type="EMBL" id="NHN34984.1"/>
    </source>
</evidence>
<dbReference type="EMBL" id="JAAOIW010000024">
    <property type="protein sequence ID" value="NHN34984.1"/>
    <property type="molecule type" value="Genomic_DNA"/>
</dbReference>
<organism evidence="3 4">
    <name type="scientific">Paenibacillus agricola</name>
    <dbReference type="NCBI Taxonomy" id="2716264"/>
    <lineage>
        <taxon>Bacteria</taxon>
        <taxon>Bacillati</taxon>
        <taxon>Bacillota</taxon>
        <taxon>Bacilli</taxon>
        <taxon>Bacillales</taxon>
        <taxon>Paenibacillaceae</taxon>
        <taxon>Paenibacillus</taxon>
    </lineage>
</organism>
<evidence type="ECO:0000256" key="1">
    <source>
        <dbReference type="ARBA" id="ARBA00007401"/>
    </source>
</evidence>
<dbReference type="InterPro" id="IPR006104">
    <property type="entry name" value="Glyco_hydro_2_N"/>
</dbReference>
<comment type="caution">
    <text evidence="3">The sequence shown here is derived from an EMBL/GenBank/DDBJ whole genome shotgun (WGS) entry which is preliminary data.</text>
</comment>
<dbReference type="Proteomes" id="UP001165962">
    <property type="component" value="Unassembled WGS sequence"/>
</dbReference>
<evidence type="ECO:0000313" key="4">
    <source>
        <dbReference type="Proteomes" id="UP001165962"/>
    </source>
</evidence>
<protein>
    <recommendedName>
        <fullName evidence="2">Glycosyl hydrolases family 2 sugar binding domain-containing protein</fullName>
    </recommendedName>
</protein>
<feature type="domain" description="Glycosyl hydrolases family 2 sugar binding" evidence="2">
    <location>
        <begin position="10"/>
        <end position="117"/>
    </location>
</feature>
<comment type="similarity">
    <text evidence="1">Belongs to the glycosyl hydrolase 2 family.</text>
</comment>
<keyword evidence="4" id="KW-1185">Reference proteome</keyword>